<evidence type="ECO:0000313" key="9">
    <source>
        <dbReference type="Proteomes" id="UP000321230"/>
    </source>
</evidence>
<evidence type="ECO:0008006" key="10">
    <source>
        <dbReference type="Google" id="ProtNLM"/>
    </source>
</evidence>
<protein>
    <recommendedName>
        <fullName evidence="10">FUSC family protein</fullName>
    </recommendedName>
</protein>
<keyword evidence="5 7" id="KW-1133">Transmembrane helix</keyword>
<feature type="transmembrane region" description="Helical" evidence="7">
    <location>
        <begin position="134"/>
        <end position="152"/>
    </location>
</feature>
<dbReference type="EMBL" id="BJUZ01000002">
    <property type="protein sequence ID" value="GEK93969.1"/>
    <property type="molecule type" value="Genomic_DNA"/>
</dbReference>
<accession>A0A511B0I6</accession>
<evidence type="ECO:0000256" key="5">
    <source>
        <dbReference type="ARBA" id="ARBA00022989"/>
    </source>
</evidence>
<keyword evidence="4 7" id="KW-0812">Transmembrane</keyword>
<evidence type="ECO:0000256" key="6">
    <source>
        <dbReference type="ARBA" id="ARBA00023136"/>
    </source>
</evidence>
<evidence type="ECO:0000256" key="3">
    <source>
        <dbReference type="ARBA" id="ARBA00022475"/>
    </source>
</evidence>
<keyword evidence="6 7" id="KW-0472">Membrane</keyword>
<feature type="transmembrane region" description="Helical" evidence="7">
    <location>
        <begin position="158"/>
        <end position="176"/>
    </location>
</feature>
<dbReference type="PANTHER" id="PTHR30509">
    <property type="entry name" value="P-HYDROXYBENZOIC ACID EFFLUX PUMP SUBUNIT-RELATED"/>
    <property type="match status" value="1"/>
</dbReference>
<evidence type="ECO:0000256" key="7">
    <source>
        <dbReference type="SAM" id="Phobius"/>
    </source>
</evidence>
<reference evidence="8 9" key="1">
    <citation type="submission" date="2019-07" db="EMBL/GenBank/DDBJ databases">
        <title>Whole genome shotgun sequence of Gluconobacter wancherniae NBRC 103581.</title>
        <authorList>
            <person name="Hosoyama A."/>
            <person name="Uohara A."/>
            <person name="Ohji S."/>
            <person name="Ichikawa N."/>
        </authorList>
    </citation>
    <scope>NUCLEOTIDE SEQUENCE [LARGE SCALE GENOMIC DNA]</scope>
    <source>
        <strain evidence="8 9">NBRC 103581</strain>
    </source>
</reference>
<feature type="transmembrane region" description="Helical" evidence="7">
    <location>
        <begin position="110"/>
        <end position="127"/>
    </location>
</feature>
<proteinExistence type="predicted"/>
<name>A0A511B0I6_9PROT</name>
<sequence length="362" mass="40620">MRILIYSMNVFNRLSRTWLSVPPSGSSWHEVMRPATRQMIRVLISVAAAWLVGMALHLQETIWALVTALIVTQSSIVQTISTARDQISGTVIGGIAGTLALLIQLWTHTVWMPFWIMLTPLVFLSAIQPRLRFACITLVIVFLFPSNGSPFLPLLTRLTAITIGVLVSMGVSFLVLHTSARRQAFHTSARLLRRLDAMVEAALDSSSSWSQIEKRNQDCVALLLDLEGAVEEARRERLQDLKKRDPVLAALPQLMRRLLNDTMLVARAIATGRDAGNTGLRSLHHDLSHMLRTLAYSCEQQILRPQKRHPHQPDGQDILDLLPRFEEQSRPEMRFVMSLYREDIERAVGVIISGDATAIQGL</sequence>
<dbReference type="GO" id="GO:0022857">
    <property type="term" value="F:transmembrane transporter activity"/>
    <property type="evidence" value="ECO:0007669"/>
    <property type="project" value="InterPro"/>
</dbReference>
<keyword evidence="3" id="KW-1003">Cell membrane</keyword>
<dbReference type="InterPro" id="IPR006726">
    <property type="entry name" value="PHBA_efflux_AaeB/fusaric-R"/>
</dbReference>
<comment type="subcellular location">
    <subcellularLocation>
        <location evidence="1">Cell membrane</location>
        <topology evidence="1">Multi-pass membrane protein</topology>
    </subcellularLocation>
</comment>
<keyword evidence="9" id="KW-1185">Reference proteome</keyword>
<evidence type="ECO:0000256" key="4">
    <source>
        <dbReference type="ARBA" id="ARBA00022692"/>
    </source>
</evidence>
<organism evidence="8 9">
    <name type="scientific">Gluconobacter wancherniae NBRC 103581</name>
    <dbReference type="NCBI Taxonomy" id="656744"/>
    <lineage>
        <taxon>Bacteria</taxon>
        <taxon>Pseudomonadati</taxon>
        <taxon>Pseudomonadota</taxon>
        <taxon>Alphaproteobacteria</taxon>
        <taxon>Acetobacterales</taxon>
        <taxon>Acetobacteraceae</taxon>
        <taxon>Gluconobacter</taxon>
    </lineage>
</organism>
<gene>
    <name evidence="8" type="ORF">GWA01_17390</name>
</gene>
<dbReference type="Proteomes" id="UP000321230">
    <property type="component" value="Unassembled WGS sequence"/>
</dbReference>
<keyword evidence="2" id="KW-0813">Transport</keyword>
<evidence type="ECO:0000256" key="2">
    <source>
        <dbReference type="ARBA" id="ARBA00022448"/>
    </source>
</evidence>
<dbReference type="PANTHER" id="PTHR30509:SF9">
    <property type="entry name" value="MULTIDRUG RESISTANCE PROTEIN MDTO"/>
    <property type="match status" value="1"/>
</dbReference>
<dbReference type="Pfam" id="PF04632">
    <property type="entry name" value="FUSC"/>
    <property type="match status" value="1"/>
</dbReference>
<evidence type="ECO:0000256" key="1">
    <source>
        <dbReference type="ARBA" id="ARBA00004651"/>
    </source>
</evidence>
<feature type="transmembrane region" description="Helical" evidence="7">
    <location>
        <begin position="39"/>
        <end position="56"/>
    </location>
</feature>
<dbReference type="AlphaFoldDB" id="A0A511B0I6"/>
<dbReference type="GO" id="GO:0005886">
    <property type="term" value="C:plasma membrane"/>
    <property type="evidence" value="ECO:0007669"/>
    <property type="project" value="UniProtKB-SubCell"/>
</dbReference>
<comment type="caution">
    <text evidence="8">The sequence shown here is derived from an EMBL/GenBank/DDBJ whole genome shotgun (WGS) entry which is preliminary data.</text>
</comment>
<evidence type="ECO:0000313" key="8">
    <source>
        <dbReference type="EMBL" id="GEK93969.1"/>
    </source>
</evidence>